<sequence>MDSPQEIEVIDSIPELVAYHQQLMAALWHATHNASPDLAKINESIAKIRDELVTLKEKYVPPLTKAASNLQKLKEEVVDESMKGTGELSIAAQYLIEQEIEKAESDLSGLSSDHRSVHTSISKAGKEIDRFLGKNLSGLFKGQKNLEKDKELRDLSSQLIAQHLQSSGYDESAMVLVQEAKVTAPKEELPTDRLSIETITNLLREKDLASLCEWQQSFDPTNVSLRSDLDKMKVIKMIKAGESKDAIAYCKNMRTRVDCDREFGRIITAAFFKKPSGKYSNQQLHGIWDALQKRIMHAMTYEQCVLPYLLRIGIRAIPNLMNVRQLMDKRPDFLFSGDELPIAISLKCDGHSTITCPILRQQVTVANPAMRLNCGHVISRDAMNKLSQSVRGHRIKCPYCPTESTPEQAKELQFCERKTDTDLESQ</sequence>
<accession>A0AAV5WY39</accession>
<dbReference type="Proteomes" id="UP001432322">
    <property type="component" value="Unassembled WGS sequence"/>
</dbReference>
<dbReference type="InterPro" id="IPR006594">
    <property type="entry name" value="LisH"/>
</dbReference>
<evidence type="ECO:0000256" key="2">
    <source>
        <dbReference type="ARBA" id="ARBA00022490"/>
    </source>
</evidence>
<dbReference type="GO" id="GO:0005737">
    <property type="term" value="C:cytoplasm"/>
    <property type="evidence" value="ECO:0007669"/>
    <property type="project" value="UniProtKB-SubCell"/>
</dbReference>
<keyword evidence="10" id="KW-1185">Reference proteome</keyword>
<dbReference type="GO" id="GO:0005634">
    <property type="term" value="C:nucleus"/>
    <property type="evidence" value="ECO:0007669"/>
    <property type="project" value="TreeGrafter"/>
</dbReference>
<evidence type="ECO:0000256" key="3">
    <source>
        <dbReference type="ARBA" id="ARBA00022723"/>
    </source>
</evidence>
<dbReference type="PROSITE" id="PS51867">
    <property type="entry name" value="ZF_RING_GID"/>
    <property type="match status" value="1"/>
</dbReference>
<dbReference type="GO" id="GO:0008270">
    <property type="term" value="F:zinc ion binding"/>
    <property type="evidence" value="ECO:0007669"/>
    <property type="project" value="UniProtKB-KW"/>
</dbReference>
<dbReference type="PROSITE" id="PS50896">
    <property type="entry name" value="LISH"/>
    <property type="match status" value="1"/>
</dbReference>
<dbReference type="InterPro" id="IPR045098">
    <property type="entry name" value="Fyv10_fam"/>
</dbReference>
<evidence type="ECO:0000256" key="4">
    <source>
        <dbReference type="ARBA" id="ARBA00022771"/>
    </source>
</evidence>
<feature type="zinc finger region" description="RING-Gid-type" evidence="6">
    <location>
        <begin position="356"/>
        <end position="400"/>
    </location>
</feature>
<dbReference type="SMART" id="SM00667">
    <property type="entry name" value="LisH"/>
    <property type="match status" value="1"/>
</dbReference>
<dbReference type="PANTHER" id="PTHR12170:SF3">
    <property type="entry name" value="GH10162P"/>
    <property type="match status" value="1"/>
</dbReference>
<evidence type="ECO:0000259" key="8">
    <source>
        <dbReference type="PROSITE" id="PS51867"/>
    </source>
</evidence>
<dbReference type="FunFam" id="3.30.40.10:FF:000143">
    <property type="entry name" value="Regulator of gluconeogenesis Rmd5"/>
    <property type="match status" value="1"/>
</dbReference>
<organism evidence="9 10">
    <name type="scientific">Pristionchus fissidentatus</name>
    <dbReference type="NCBI Taxonomy" id="1538716"/>
    <lineage>
        <taxon>Eukaryota</taxon>
        <taxon>Metazoa</taxon>
        <taxon>Ecdysozoa</taxon>
        <taxon>Nematoda</taxon>
        <taxon>Chromadorea</taxon>
        <taxon>Rhabditida</taxon>
        <taxon>Rhabditina</taxon>
        <taxon>Diplogasteromorpha</taxon>
        <taxon>Diplogasteroidea</taxon>
        <taxon>Neodiplogasteridae</taxon>
        <taxon>Pristionchus</taxon>
    </lineage>
</organism>
<evidence type="ECO:0000256" key="7">
    <source>
        <dbReference type="SAM" id="Coils"/>
    </source>
</evidence>
<feature type="coiled-coil region" evidence="7">
    <location>
        <begin position="38"/>
        <end position="83"/>
    </location>
</feature>
<comment type="subcellular location">
    <subcellularLocation>
        <location evidence="1">Cytoplasm</location>
    </subcellularLocation>
</comment>
<comment type="caution">
    <text evidence="9">The sequence shown here is derived from an EMBL/GenBank/DDBJ whole genome shotgun (WGS) entry which is preliminary data.</text>
</comment>
<dbReference type="PANTHER" id="PTHR12170">
    <property type="entry name" value="MACROPHAGE ERYTHROBLAST ATTACHER-RELATED"/>
    <property type="match status" value="1"/>
</dbReference>
<proteinExistence type="predicted"/>
<name>A0AAV5WY39_9BILA</name>
<evidence type="ECO:0000313" key="10">
    <source>
        <dbReference type="Proteomes" id="UP001432322"/>
    </source>
</evidence>
<dbReference type="InterPro" id="IPR044063">
    <property type="entry name" value="ZF_RING_GID"/>
</dbReference>
<dbReference type="GO" id="GO:0043161">
    <property type="term" value="P:proteasome-mediated ubiquitin-dependent protein catabolic process"/>
    <property type="evidence" value="ECO:0007669"/>
    <property type="project" value="InterPro"/>
</dbReference>
<reference evidence="9" key="1">
    <citation type="submission" date="2023-10" db="EMBL/GenBank/DDBJ databases">
        <title>Genome assembly of Pristionchus species.</title>
        <authorList>
            <person name="Yoshida K."/>
            <person name="Sommer R.J."/>
        </authorList>
    </citation>
    <scope>NUCLEOTIDE SEQUENCE</scope>
    <source>
        <strain evidence="9">RS5133</strain>
    </source>
</reference>
<dbReference type="CDD" id="cd16652">
    <property type="entry name" value="dRING_Rmd5p-like"/>
    <property type="match status" value="1"/>
</dbReference>
<evidence type="ECO:0000256" key="1">
    <source>
        <dbReference type="ARBA" id="ARBA00004496"/>
    </source>
</evidence>
<dbReference type="AlphaFoldDB" id="A0AAV5WY39"/>
<dbReference type="InterPro" id="IPR037683">
    <property type="entry name" value="Rmd5_dRing"/>
</dbReference>
<keyword evidence="7" id="KW-0175">Coiled coil</keyword>
<keyword evidence="5" id="KW-0862">Zinc</keyword>
<evidence type="ECO:0000256" key="5">
    <source>
        <dbReference type="ARBA" id="ARBA00022833"/>
    </source>
</evidence>
<gene>
    <name evidence="9" type="ORF">PFISCL1PPCAC_27363</name>
</gene>
<evidence type="ECO:0000313" key="9">
    <source>
        <dbReference type="EMBL" id="GMT36066.1"/>
    </source>
</evidence>
<dbReference type="Pfam" id="PF13445">
    <property type="entry name" value="zf-RING_UBOX"/>
    <property type="match status" value="1"/>
</dbReference>
<keyword evidence="4 6" id="KW-0863">Zinc-finger</keyword>
<keyword evidence="3" id="KW-0479">Metal-binding</keyword>
<protein>
    <recommendedName>
        <fullName evidence="8">RING-Gid-type domain-containing protein</fullName>
    </recommendedName>
</protein>
<keyword evidence="2" id="KW-0963">Cytoplasm</keyword>
<feature type="domain" description="RING-Gid-type" evidence="8">
    <location>
        <begin position="356"/>
        <end position="400"/>
    </location>
</feature>
<dbReference type="InterPro" id="IPR027370">
    <property type="entry name" value="Znf-RING_euk"/>
</dbReference>
<dbReference type="GO" id="GO:0034657">
    <property type="term" value="C:GID complex"/>
    <property type="evidence" value="ECO:0007669"/>
    <property type="project" value="TreeGrafter"/>
</dbReference>
<dbReference type="EMBL" id="BTSY01000007">
    <property type="protein sequence ID" value="GMT36066.1"/>
    <property type="molecule type" value="Genomic_DNA"/>
</dbReference>
<evidence type="ECO:0000256" key="6">
    <source>
        <dbReference type="PROSITE-ProRule" id="PRU01215"/>
    </source>
</evidence>
<dbReference type="GO" id="GO:0061630">
    <property type="term" value="F:ubiquitin protein ligase activity"/>
    <property type="evidence" value="ECO:0007669"/>
    <property type="project" value="InterPro"/>
</dbReference>